<proteinExistence type="predicted"/>
<evidence type="ECO:0000313" key="3">
    <source>
        <dbReference type="Proteomes" id="UP000269352"/>
    </source>
</evidence>
<evidence type="ECO:0000313" key="2">
    <source>
        <dbReference type="EMBL" id="GBR72794.1"/>
    </source>
</evidence>
<organism evidence="2 3">
    <name type="scientific">Termititenax aidoneus</name>
    <dbReference type="NCBI Taxonomy" id="2218524"/>
    <lineage>
        <taxon>Bacteria</taxon>
        <taxon>Bacillati</taxon>
        <taxon>Candidatus Margulisiibacteriota</taxon>
        <taxon>Candidatus Termititenacia</taxon>
        <taxon>Candidatus Termititenacales</taxon>
        <taxon>Candidatus Termititenacaceae</taxon>
        <taxon>Candidatus Termititenax</taxon>
    </lineage>
</organism>
<keyword evidence="3" id="KW-1185">Reference proteome</keyword>
<dbReference type="EMBL" id="BGZN01000002">
    <property type="protein sequence ID" value="GBR72794.1"/>
    <property type="molecule type" value="Genomic_DNA"/>
</dbReference>
<keyword evidence="1" id="KW-0472">Membrane</keyword>
<keyword evidence="1" id="KW-0812">Transmembrane</keyword>
<reference evidence="2 3" key="1">
    <citation type="journal article" date="2019" name="ISME J.">
        <title>Genome analyses of uncultured TG2/ZB3 bacteria in 'Margulisbacteria' specifically attached to ectosymbiotic spirochetes of protists in the termite gut.</title>
        <authorList>
            <person name="Utami Y.D."/>
            <person name="Kuwahara H."/>
            <person name="Igai K."/>
            <person name="Murakami T."/>
            <person name="Sugaya K."/>
            <person name="Morikawa T."/>
            <person name="Nagura Y."/>
            <person name="Yuki M."/>
            <person name="Deevong P."/>
            <person name="Inoue T."/>
            <person name="Kihara K."/>
            <person name="Lo N."/>
            <person name="Yamada A."/>
            <person name="Ohkuma M."/>
            <person name="Hongoh Y."/>
        </authorList>
    </citation>
    <scope>NUCLEOTIDE SEQUENCE [LARGE SCALE GENOMIC DNA]</scope>
    <source>
        <strain evidence="2">NkOx7-01</strain>
    </source>
</reference>
<sequence>MTIIKNILRNIFKGFFAVCLFFATALAVILKLEKGEKRNGYKKIGNIDEARVIGDRLSDKYGRGRS</sequence>
<gene>
    <name evidence="2" type="ORF">NO1_0265</name>
</gene>
<protein>
    <submittedName>
        <fullName evidence="2">Uncharacterized protein</fullName>
    </submittedName>
</protein>
<comment type="caution">
    <text evidence="2">The sequence shown here is derived from an EMBL/GenBank/DDBJ whole genome shotgun (WGS) entry which is preliminary data.</text>
</comment>
<name>A0A388TAQ7_TERA1</name>
<keyword evidence="1" id="KW-1133">Transmembrane helix</keyword>
<accession>A0A388TAQ7</accession>
<dbReference type="Proteomes" id="UP000269352">
    <property type="component" value="Unassembled WGS sequence"/>
</dbReference>
<evidence type="ECO:0000256" key="1">
    <source>
        <dbReference type="SAM" id="Phobius"/>
    </source>
</evidence>
<dbReference type="AlphaFoldDB" id="A0A388TAQ7"/>
<feature type="transmembrane region" description="Helical" evidence="1">
    <location>
        <begin position="12"/>
        <end position="32"/>
    </location>
</feature>